<reference evidence="10" key="1">
    <citation type="journal article" date="2018" name="Nat. Microbiol.">
        <title>Leveraging single-cell genomics to expand the fungal tree of life.</title>
        <authorList>
            <person name="Ahrendt S.R."/>
            <person name="Quandt C.A."/>
            <person name="Ciobanu D."/>
            <person name="Clum A."/>
            <person name="Salamov A."/>
            <person name="Andreopoulos B."/>
            <person name="Cheng J.F."/>
            <person name="Woyke T."/>
            <person name="Pelin A."/>
            <person name="Henrissat B."/>
            <person name="Reynolds N.K."/>
            <person name="Benny G.L."/>
            <person name="Smith M.E."/>
            <person name="James T.Y."/>
            <person name="Grigoriev I.V."/>
        </authorList>
    </citation>
    <scope>NUCLEOTIDE SEQUENCE [LARGE SCALE GENOMIC DNA]</scope>
    <source>
        <strain evidence="10">RSA 1356</strain>
    </source>
</reference>
<dbReference type="SUPFAM" id="SSF52540">
    <property type="entry name" value="P-loop containing nucleoside triphosphate hydrolases"/>
    <property type="match status" value="1"/>
</dbReference>
<dbReference type="InterPro" id="IPR030386">
    <property type="entry name" value="G_GB1_RHD3_dom"/>
</dbReference>
<dbReference type="EMBL" id="KZ992441">
    <property type="protein sequence ID" value="RKP10696.1"/>
    <property type="molecule type" value="Genomic_DNA"/>
</dbReference>
<dbReference type="PROSITE" id="PS51715">
    <property type="entry name" value="G_GB1_RHD3"/>
    <property type="match status" value="1"/>
</dbReference>
<proteinExistence type="inferred from homology"/>
<evidence type="ECO:0000259" key="8">
    <source>
        <dbReference type="PROSITE" id="PS51715"/>
    </source>
</evidence>
<evidence type="ECO:0000256" key="4">
    <source>
        <dbReference type="ARBA" id="ARBA00023134"/>
    </source>
</evidence>
<dbReference type="AlphaFoldDB" id="A0A4P9XWM6"/>
<evidence type="ECO:0000256" key="6">
    <source>
        <dbReference type="PROSITE-ProRule" id="PRU01052"/>
    </source>
</evidence>
<keyword evidence="4" id="KW-0342">GTP-binding</keyword>
<dbReference type="GO" id="GO:0005783">
    <property type="term" value="C:endoplasmic reticulum"/>
    <property type="evidence" value="ECO:0007669"/>
    <property type="project" value="TreeGrafter"/>
</dbReference>
<comment type="similarity">
    <text evidence="6">Belongs to the TRAFAC class dynamin-like GTPase superfamily. GB1/RHD3 GTPase family.</text>
</comment>
<dbReference type="OrthoDB" id="1597724at2759"/>
<feature type="coiled-coil region" evidence="7">
    <location>
        <begin position="440"/>
        <end position="495"/>
    </location>
</feature>
<evidence type="ECO:0000313" key="9">
    <source>
        <dbReference type="EMBL" id="RKP10696.1"/>
    </source>
</evidence>
<dbReference type="Pfam" id="PF05879">
    <property type="entry name" value="RHD3_GTPase"/>
    <property type="match status" value="1"/>
</dbReference>
<evidence type="ECO:0000313" key="10">
    <source>
        <dbReference type="Proteomes" id="UP000271241"/>
    </source>
</evidence>
<keyword evidence="10" id="KW-1185">Reference proteome</keyword>
<dbReference type="PANTHER" id="PTHR45923">
    <property type="entry name" value="PROTEIN SEY1"/>
    <property type="match status" value="1"/>
</dbReference>
<dbReference type="GO" id="GO:0005525">
    <property type="term" value="F:GTP binding"/>
    <property type="evidence" value="ECO:0007669"/>
    <property type="project" value="UniProtKB-KW"/>
</dbReference>
<dbReference type="Proteomes" id="UP000271241">
    <property type="component" value="Unassembled WGS sequence"/>
</dbReference>
<dbReference type="InterPro" id="IPR008803">
    <property type="entry name" value="RHD3/Sey1"/>
</dbReference>
<dbReference type="Gene3D" id="3.40.50.300">
    <property type="entry name" value="P-loop containing nucleotide triphosphate hydrolases"/>
    <property type="match status" value="1"/>
</dbReference>
<dbReference type="GO" id="GO:0016320">
    <property type="term" value="P:endoplasmic reticulum membrane fusion"/>
    <property type="evidence" value="ECO:0007669"/>
    <property type="project" value="TreeGrafter"/>
</dbReference>
<evidence type="ECO:0000256" key="5">
    <source>
        <dbReference type="ARBA" id="ARBA00023136"/>
    </source>
</evidence>
<protein>
    <submittedName>
        <fullName evidence="9">Root hair defective 3 GTP-binding protein-domain-containing protein</fullName>
    </submittedName>
</protein>
<sequence length="667" mass="74771">MADSCLQFLDGNYGLVAGAEKQASERWNLKDWGVDYNIVAVCGQPGSGKSTLANALFGTQFPVLGTGGEQSTTKGIWISTAAKAKILAMDAEIATKIPNKSYWNCWPQLTTFTAATSSVLVFNVQKSIVEDPFDLSFPFILGWIYKTYLVMLGQRHKTMILFTIRDCRDEVSKESLTNTLNERIRNAWANAKKPEDLKNRTVDDFFDYDVVMLPSKIESPNEFGAAVDKLRGRFVDRHNPDYLFKPNYWKAVSVDRIVPHLASIKCAIDNHWSVLGYEKFAFGENAPTINAKQKYAAEKRCCLFEGQYKDHVDGFYDMAIHHAYNEFMEAIKPTQKKIDAKGMEDEYLEQLLKCQRNAMAMFNTIVEHHQSDIYEEKRVELRSKCTEKITSMVREQMAWSSSGLVMQLVVDLTLQRQENTIQERVQQEVERRMKEAKLIAAQTKTKLDEQAAEISHLKSEIAENDGEINEHMARIDALEAANGEKRNTISALKATNDEKDTTISVLKAEKSGKDGNLSILEKTSNEKDDVISTLTTANSMLATANSEKDGIIAMLKAANEEKDEVISALNAANRLLEATNSEKDEAISTLKATSGKNCETISILEAANSEKGAIIVALETEAEAQDELAAAWKWDISKLRAVIDRQDTAIDKLSSMIRRQETVISEQ</sequence>
<dbReference type="PANTHER" id="PTHR45923:SF2">
    <property type="entry name" value="PROTEIN SEY1"/>
    <property type="match status" value="1"/>
</dbReference>
<feature type="coiled-coil region" evidence="7">
    <location>
        <begin position="555"/>
        <end position="589"/>
    </location>
</feature>
<evidence type="ECO:0000256" key="2">
    <source>
        <dbReference type="ARBA" id="ARBA00022801"/>
    </source>
</evidence>
<dbReference type="GO" id="GO:0003924">
    <property type="term" value="F:GTPase activity"/>
    <property type="evidence" value="ECO:0007669"/>
    <property type="project" value="TreeGrafter"/>
</dbReference>
<gene>
    <name evidence="9" type="ORF">THASP1DRAFT_27536</name>
</gene>
<name>A0A4P9XWM6_9FUNG</name>
<keyword evidence="5" id="KW-0472">Membrane</keyword>
<keyword evidence="2" id="KW-0378">Hydrolase</keyword>
<keyword evidence="7" id="KW-0175">Coiled coil</keyword>
<accession>A0A4P9XWM6</accession>
<organism evidence="9 10">
    <name type="scientific">Thamnocephalis sphaerospora</name>
    <dbReference type="NCBI Taxonomy" id="78915"/>
    <lineage>
        <taxon>Eukaryota</taxon>
        <taxon>Fungi</taxon>
        <taxon>Fungi incertae sedis</taxon>
        <taxon>Zoopagomycota</taxon>
        <taxon>Zoopagomycotina</taxon>
        <taxon>Zoopagomycetes</taxon>
        <taxon>Zoopagales</taxon>
        <taxon>Sigmoideomycetaceae</taxon>
        <taxon>Thamnocephalis</taxon>
    </lineage>
</organism>
<keyword evidence="3" id="KW-0256">Endoplasmic reticulum</keyword>
<dbReference type="InterPro" id="IPR027417">
    <property type="entry name" value="P-loop_NTPase"/>
</dbReference>
<evidence type="ECO:0000256" key="7">
    <source>
        <dbReference type="SAM" id="Coils"/>
    </source>
</evidence>
<keyword evidence="1" id="KW-0547">Nucleotide-binding</keyword>
<feature type="domain" description="GB1/RHD3-type G" evidence="8">
    <location>
        <begin position="33"/>
        <end position="248"/>
    </location>
</feature>
<evidence type="ECO:0000256" key="3">
    <source>
        <dbReference type="ARBA" id="ARBA00022824"/>
    </source>
</evidence>
<evidence type="ECO:0000256" key="1">
    <source>
        <dbReference type="ARBA" id="ARBA00022741"/>
    </source>
</evidence>